<dbReference type="InterPro" id="IPR052548">
    <property type="entry name" value="Type_VII_TA_antitoxin"/>
</dbReference>
<evidence type="ECO:0000259" key="1">
    <source>
        <dbReference type="Pfam" id="PF18765"/>
    </source>
</evidence>
<evidence type="ECO:0000313" key="3">
    <source>
        <dbReference type="Proteomes" id="UP000252792"/>
    </source>
</evidence>
<dbReference type="InterPro" id="IPR043519">
    <property type="entry name" value="NT_sf"/>
</dbReference>
<dbReference type="Proteomes" id="UP000252792">
    <property type="component" value="Unassembled WGS sequence"/>
</dbReference>
<dbReference type="PANTHER" id="PTHR33933:SF1">
    <property type="entry name" value="PROTEIN ADENYLYLTRANSFERASE MNTA-RELATED"/>
    <property type="match status" value="1"/>
</dbReference>
<feature type="domain" description="Polymerase beta nucleotidyltransferase" evidence="1">
    <location>
        <begin position="22"/>
        <end position="108"/>
    </location>
</feature>
<accession>A0A366JAI3</accession>
<reference evidence="2 3" key="1">
    <citation type="submission" date="2018-06" db="EMBL/GenBank/DDBJ databases">
        <title>Genomic Encyclopedia of Type Strains, Phase III (KMG-III): the genomes of soil and plant-associated and newly described type strains.</title>
        <authorList>
            <person name="Whitman W."/>
        </authorList>
    </citation>
    <scope>NUCLEOTIDE SEQUENCE [LARGE SCALE GENOMIC DNA]</scope>
    <source>
        <strain evidence="2 3">CECT 7377</strain>
    </source>
</reference>
<gene>
    <name evidence="2" type="ORF">DFP80_107234</name>
</gene>
<sequence length="109" mass="12408">MAQWKMAMFDVGGLSRAECDSINGVFQLYPQIKTVILYGSRAKGNFRPSSDIDLTIVGDLDWSTFTEVENALDDLLLPYKIDMSIFDHLENSNLVEHIERVGQVFYSQK</sequence>
<keyword evidence="3" id="KW-1185">Reference proteome</keyword>
<evidence type="ECO:0000313" key="2">
    <source>
        <dbReference type="EMBL" id="RBP83255.1"/>
    </source>
</evidence>
<dbReference type="CDD" id="cd05403">
    <property type="entry name" value="NT_KNTase_like"/>
    <property type="match status" value="1"/>
</dbReference>
<dbReference type="AlphaFoldDB" id="A0A366JAI3"/>
<keyword evidence="2" id="KW-0808">Transferase</keyword>
<protein>
    <submittedName>
        <fullName evidence="2">Putative nucleotidyltransferase</fullName>
    </submittedName>
</protein>
<name>A0A366JAI3_9GAMM</name>
<dbReference type="Pfam" id="PF18765">
    <property type="entry name" value="Polbeta"/>
    <property type="match status" value="1"/>
</dbReference>
<dbReference type="Gene3D" id="3.30.460.10">
    <property type="entry name" value="Beta Polymerase, domain 2"/>
    <property type="match status" value="1"/>
</dbReference>
<comment type="caution">
    <text evidence="2">The sequence shown here is derived from an EMBL/GenBank/DDBJ whole genome shotgun (WGS) entry which is preliminary data.</text>
</comment>
<proteinExistence type="predicted"/>
<dbReference type="SUPFAM" id="SSF81301">
    <property type="entry name" value="Nucleotidyltransferase"/>
    <property type="match status" value="1"/>
</dbReference>
<dbReference type="InterPro" id="IPR041633">
    <property type="entry name" value="Polbeta"/>
</dbReference>
<dbReference type="PANTHER" id="PTHR33933">
    <property type="entry name" value="NUCLEOTIDYLTRANSFERASE"/>
    <property type="match status" value="1"/>
</dbReference>
<dbReference type="GO" id="GO:0016740">
    <property type="term" value="F:transferase activity"/>
    <property type="evidence" value="ECO:0007669"/>
    <property type="project" value="UniProtKB-KW"/>
</dbReference>
<dbReference type="EMBL" id="QNSE01000007">
    <property type="protein sequence ID" value="RBP83255.1"/>
    <property type="molecule type" value="Genomic_DNA"/>
</dbReference>
<organism evidence="2 3">
    <name type="scientific">Marinomonas rhizomae</name>
    <dbReference type="NCBI Taxonomy" id="491948"/>
    <lineage>
        <taxon>Bacteria</taxon>
        <taxon>Pseudomonadati</taxon>
        <taxon>Pseudomonadota</taxon>
        <taxon>Gammaproteobacteria</taxon>
        <taxon>Oceanospirillales</taxon>
        <taxon>Oceanospirillaceae</taxon>
        <taxon>Marinomonas</taxon>
    </lineage>
</organism>